<reference evidence="3" key="1">
    <citation type="submission" date="2019-10" db="EMBL/GenBank/DDBJ databases">
        <title>Conservation and host-specific expression of non-tandemly repeated heterogenous ribosome RNA gene in arbuscular mycorrhizal fungi.</title>
        <authorList>
            <person name="Maeda T."/>
            <person name="Kobayashi Y."/>
            <person name="Nakagawa T."/>
            <person name="Ezawa T."/>
            <person name="Yamaguchi K."/>
            <person name="Bino T."/>
            <person name="Nishimoto Y."/>
            <person name="Shigenobu S."/>
            <person name="Kawaguchi M."/>
        </authorList>
    </citation>
    <scope>NUCLEOTIDE SEQUENCE</scope>
    <source>
        <strain evidence="3">HR1</strain>
    </source>
</reference>
<protein>
    <submittedName>
        <fullName evidence="3">Uncharacterized protein</fullName>
    </submittedName>
</protein>
<evidence type="ECO:0000313" key="4">
    <source>
        <dbReference type="Proteomes" id="UP000615446"/>
    </source>
</evidence>
<feature type="region of interest" description="Disordered" evidence="1">
    <location>
        <begin position="202"/>
        <end position="228"/>
    </location>
</feature>
<dbReference type="AlphaFoldDB" id="A0A8H3LTT7"/>
<accession>A0A8H3LTT7</accession>
<gene>
    <name evidence="2" type="ORF">RCL2_000104100</name>
    <name evidence="3" type="ORF">RCL2_002149900</name>
</gene>
<dbReference type="Proteomes" id="UP000615446">
    <property type="component" value="Unassembled WGS sequence"/>
</dbReference>
<feature type="compositionally biased region" description="Basic and acidic residues" evidence="1">
    <location>
        <begin position="65"/>
        <end position="80"/>
    </location>
</feature>
<proteinExistence type="predicted"/>
<evidence type="ECO:0000313" key="3">
    <source>
        <dbReference type="EMBL" id="GES94793.1"/>
    </source>
</evidence>
<name>A0A8H3LTT7_9GLOM</name>
<sequence>MANFEMFRFAVSQRNVVCFSLEASERLNGFGTPKLPETLIWFRYSKGSRNFKTERLPGTSQNEMDQGKKGSLDHNGRERTAPWTKWTQENGSLDHSKTKWTRGFGTPKLPETSKRFRNRVSRVPVLQASRNGYMVSVFQRFPKQSKRNGSRTKLDTRLTASWNPPGKNFEGPRLSRRLLDEISKIQDAAGLLFRRKPKRVPDFHIEGKGSRKTNSGIRTPISKVPGSHLKNFKGPGDYIF</sequence>
<evidence type="ECO:0000313" key="2">
    <source>
        <dbReference type="EMBL" id="GES73511.1"/>
    </source>
</evidence>
<dbReference type="EMBL" id="BLAL01000239">
    <property type="protein sequence ID" value="GES94793.1"/>
    <property type="molecule type" value="Genomic_DNA"/>
</dbReference>
<feature type="region of interest" description="Disordered" evidence="1">
    <location>
        <begin position="52"/>
        <end position="111"/>
    </location>
</feature>
<comment type="caution">
    <text evidence="3">The sequence shown here is derived from an EMBL/GenBank/DDBJ whole genome shotgun (WGS) entry which is preliminary data.</text>
</comment>
<dbReference type="EMBL" id="BLAL01000006">
    <property type="protein sequence ID" value="GES73511.1"/>
    <property type="molecule type" value="Genomic_DNA"/>
</dbReference>
<feature type="region of interest" description="Disordered" evidence="1">
    <location>
        <begin position="144"/>
        <end position="169"/>
    </location>
</feature>
<organism evidence="3 4">
    <name type="scientific">Rhizophagus clarus</name>
    <dbReference type="NCBI Taxonomy" id="94130"/>
    <lineage>
        <taxon>Eukaryota</taxon>
        <taxon>Fungi</taxon>
        <taxon>Fungi incertae sedis</taxon>
        <taxon>Mucoromycota</taxon>
        <taxon>Glomeromycotina</taxon>
        <taxon>Glomeromycetes</taxon>
        <taxon>Glomerales</taxon>
        <taxon>Glomeraceae</taxon>
        <taxon>Rhizophagus</taxon>
    </lineage>
</organism>
<evidence type="ECO:0000256" key="1">
    <source>
        <dbReference type="SAM" id="MobiDB-lite"/>
    </source>
</evidence>